<dbReference type="OrthoDB" id="5153311at2759"/>
<dbReference type="AlphaFoldDB" id="A0A9P9EH45"/>
<reference evidence="1" key="1">
    <citation type="journal article" date="2021" name="Nat. Commun.">
        <title>Genetic determinants of endophytism in the Arabidopsis root mycobiome.</title>
        <authorList>
            <person name="Mesny F."/>
            <person name="Miyauchi S."/>
            <person name="Thiergart T."/>
            <person name="Pickel B."/>
            <person name="Atanasova L."/>
            <person name="Karlsson M."/>
            <person name="Huettel B."/>
            <person name="Barry K.W."/>
            <person name="Haridas S."/>
            <person name="Chen C."/>
            <person name="Bauer D."/>
            <person name="Andreopoulos W."/>
            <person name="Pangilinan J."/>
            <person name="LaButti K."/>
            <person name="Riley R."/>
            <person name="Lipzen A."/>
            <person name="Clum A."/>
            <person name="Drula E."/>
            <person name="Henrissat B."/>
            <person name="Kohler A."/>
            <person name="Grigoriev I.V."/>
            <person name="Martin F.M."/>
            <person name="Hacquard S."/>
        </authorList>
    </citation>
    <scope>NUCLEOTIDE SEQUENCE</scope>
    <source>
        <strain evidence="1">MPI-CAGE-AT-0147</strain>
    </source>
</reference>
<sequence length="53" mass="6155">ELKAYIRKHWNEHLALIRADFKAFLGFCVRVVGSRQASARGRFRHAGLFVEEP</sequence>
<name>A0A9P9EH45_9HYPO</name>
<keyword evidence="2" id="KW-1185">Reference proteome</keyword>
<gene>
    <name evidence="1" type="ORF">EDB81DRAFT_615683</name>
</gene>
<proteinExistence type="predicted"/>
<evidence type="ECO:0000313" key="1">
    <source>
        <dbReference type="EMBL" id="KAH7137563.1"/>
    </source>
</evidence>
<dbReference type="Proteomes" id="UP000738349">
    <property type="component" value="Unassembled WGS sequence"/>
</dbReference>
<evidence type="ECO:0000313" key="2">
    <source>
        <dbReference type="Proteomes" id="UP000738349"/>
    </source>
</evidence>
<comment type="caution">
    <text evidence="1">The sequence shown here is derived from an EMBL/GenBank/DDBJ whole genome shotgun (WGS) entry which is preliminary data.</text>
</comment>
<dbReference type="EMBL" id="JAGMUV010000012">
    <property type="protein sequence ID" value="KAH7137563.1"/>
    <property type="molecule type" value="Genomic_DNA"/>
</dbReference>
<accession>A0A9P9EH45</accession>
<feature type="non-terminal residue" evidence="1">
    <location>
        <position position="1"/>
    </location>
</feature>
<protein>
    <submittedName>
        <fullName evidence="1">Uncharacterized protein</fullName>
    </submittedName>
</protein>
<organism evidence="1 2">
    <name type="scientific">Dactylonectria macrodidyma</name>
    <dbReference type="NCBI Taxonomy" id="307937"/>
    <lineage>
        <taxon>Eukaryota</taxon>
        <taxon>Fungi</taxon>
        <taxon>Dikarya</taxon>
        <taxon>Ascomycota</taxon>
        <taxon>Pezizomycotina</taxon>
        <taxon>Sordariomycetes</taxon>
        <taxon>Hypocreomycetidae</taxon>
        <taxon>Hypocreales</taxon>
        <taxon>Nectriaceae</taxon>
        <taxon>Dactylonectria</taxon>
    </lineage>
</organism>
<feature type="non-terminal residue" evidence="1">
    <location>
        <position position="53"/>
    </location>
</feature>